<dbReference type="InterPro" id="IPR015424">
    <property type="entry name" value="PyrdxlP-dep_Trfase"/>
</dbReference>
<dbReference type="EC" id="2.5.1.49" evidence="7"/>
<protein>
    <submittedName>
        <fullName evidence="7">O-acetylhomoserine (Thiol)-lyase</fullName>
        <ecNumber evidence="7">2.5.1.49</ecNumber>
    </submittedName>
</protein>
<gene>
    <name evidence="7" type="ORF">GGR06_001458</name>
</gene>
<dbReference type="PANTHER" id="PTHR43797:SF2">
    <property type="entry name" value="HOMOCYSTEINE_CYSTEINE SYNTHASE"/>
    <property type="match status" value="1"/>
</dbReference>
<dbReference type="InterPro" id="IPR015421">
    <property type="entry name" value="PyrdxlP-dep_Trfase_major"/>
</dbReference>
<dbReference type="PIRSF" id="PIRSF001434">
    <property type="entry name" value="CGS"/>
    <property type="match status" value="1"/>
</dbReference>
<comment type="cofactor">
    <cofactor evidence="1 6">
        <name>pyridoxal 5'-phosphate</name>
        <dbReference type="ChEBI" id="CHEBI:597326"/>
    </cofactor>
</comment>
<evidence type="ECO:0000256" key="4">
    <source>
        <dbReference type="ARBA" id="ARBA00022898"/>
    </source>
</evidence>
<dbReference type="Gene3D" id="3.40.640.10">
    <property type="entry name" value="Type I PLP-dependent aspartate aminotransferase-like (Major domain)"/>
    <property type="match status" value="1"/>
</dbReference>
<sequence>MSKYNSDSEILHVPFEKPDAYHSLAMPVYHTAAFEFNTAEEMEAAFCGRSTDHTYSRITNPTVQYLEKRIQTMQDALSVTALSSGMAAISGALFTIAKAGTNIVTSCHLFGNTYSFLNDTLGSLGVEIRMCDLTNPEEVRKAVDQQTCAIFLEIITNPQMEVADLTALSAIGKEYHIPLVADTTIVPSCAFQAKEFGIDIEILSSTKYLSGGGTSLGGIIIDYGTFDWKHSPKLSQWADRYDKLAFTNRLRMEIHRNLGSYMTPQTAYMQTLGLETLQLRFEKQASTCLELATRLQQTPGIQSVNYTGLPDNPYYELSLRQFGKFPGAMLTFDLDSREHCFAFLNRLQLIKRATNLFENKSLAIHPASTIFGKFAPEQRLNMNIKDSTIRLSVGLESCDDLHNDIIQALSDSRK</sequence>
<dbReference type="GO" id="GO:0016829">
    <property type="term" value="F:lyase activity"/>
    <property type="evidence" value="ECO:0007669"/>
    <property type="project" value="UniProtKB-KW"/>
</dbReference>
<dbReference type="InterPro" id="IPR015422">
    <property type="entry name" value="PyrdxlP-dep_Trfase_small"/>
</dbReference>
<keyword evidence="8" id="KW-1185">Reference proteome</keyword>
<comment type="similarity">
    <text evidence="2 6">Belongs to the trans-sulfuration enzymes family.</text>
</comment>
<dbReference type="GO" id="GO:0071269">
    <property type="term" value="P:L-homocysteine biosynthetic process"/>
    <property type="evidence" value="ECO:0007669"/>
    <property type="project" value="TreeGrafter"/>
</dbReference>
<dbReference type="GO" id="GO:0003961">
    <property type="term" value="F:O-acetylhomoserine aminocarboxypropyltransferase activity"/>
    <property type="evidence" value="ECO:0007669"/>
    <property type="project" value="UniProtKB-EC"/>
</dbReference>
<evidence type="ECO:0000313" key="7">
    <source>
        <dbReference type="EMBL" id="MBB4043676.1"/>
    </source>
</evidence>
<feature type="modified residue" description="N6-(pyridoxal phosphate)lysine" evidence="5">
    <location>
        <position position="207"/>
    </location>
</feature>
<keyword evidence="3 7" id="KW-0808">Transferase</keyword>
<keyword evidence="4 5" id="KW-0663">Pyridoxal phosphate</keyword>
<dbReference type="SUPFAM" id="SSF53383">
    <property type="entry name" value="PLP-dependent transferases"/>
    <property type="match status" value="1"/>
</dbReference>
<dbReference type="EMBL" id="JACIER010000004">
    <property type="protein sequence ID" value="MBB4043676.1"/>
    <property type="molecule type" value="Genomic_DNA"/>
</dbReference>
<dbReference type="PANTHER" id="PTHR43797">
    <property type="entry name" value="HOMOCYSTEINE/CYSTEINE SYNTHASE"/>
    <property type="match status" value="1"/>
</dbReference>
<dbReference type="InterPro" id="IPR006235">
    <property type="entry name" value="OAc-hSer/O-AcSer_sulfhydrylase"/>
</dbReference>
<evidence type="ECO:0000256" key="2">
    <source>
        <dbReference type="ARBA" id="ARBA00009077"/>
    </source>
</evidence>
<dbReference type="InterPro" id="IPR000277">
    <property type="entry name" value="Cys/Met-Metab_PyrdxlP-dep_enz"/>
</dbReference>
<dbReference type="GO" id="GO:0006535">
    <property type="term" value="P:cysteine biosynthetic process from serine"/>
    <property type="evidence" value="ECO:0007669"/>
    <property type="project" value="TreeGrafter"/>
</dbReference>
<dbReference type="GO" id="GO:0019346">
    <property type="term" value="P:transsulfuration"/>
    <property type="evidence" value="ECO:0007669"/>
    <property type="project" value="InterPro"/>
</dbReference>
<evidence type="ECO:0000256" key="5">
    <source>
        <dbReference type="PIRSR" id="PIRSR001434-2"/>
    </source>
</evidence>
<proteinExistence type="inferred from homology"/>
<evidence type="ECO:0000256" key="3">
    <source>
        <dbReference type="ARBA" id="ARBA00022679"/>
    </source>
</evidence>
<name>A0A840CWG8_9BACE</name>
<organism evidence="7 8">
    <name type="scientific">Bacteroides reticulotermitis</name>
    <dbReference type="NCBI Taxonomy" id="1133319"/>
    <lineage>
        <taxon>Bacteria</taxon>
        <taxon>Pseudomonadati</taxon>
        <taxon>Bacteroidota</taxon>
        <taxon>Bacteroidia</taxon>
        <taxon>Bacteroidales</taxon>
        <taxon>Bacteroidaceae</taxon>
        <taxon>Bacteroides</taxon>
    </lineage>
</organism>
<accession>A0A840CWG8</accession>
<dbReference type="Gene3D" id="3.90.1150.10">
    <property type="entry name" value="Aspartate Aminotransferase, domain 1"/>
    <property type="match status" value="1"/>
</dbReference>
<evidence type="ECO:0000256" key="1">
    <source>
        <dbReference type="ARBA" id="ARBA00001933"/>
    </source>
</evidence>
<dbReference type="RefSeq" id="WP_044165563.1">
    <property type="nucleotide sequence ID" value="NZ_JACIER010000004.1"/>
</dbReference>
<evidence type="ECO:0000256" key="6">
    <source>
        <dbReference type="RuleBase" id="RU362118"/>
    </source>
</evidence>
<comment type="caution">
    <text evidence="7">The sequence shown here is derived from an EMBL/GenBank/DDBJ whole genome shotgun (WGS) entry which is preliminary data.</text>
</comment>
<dbReference type="GO" id="GO:0005737">
    <property type="term" value="C:cytoplasm"/>
    <property type="evidence" value="ECO:0007669"/>
    <property type="project" value="TreeGrafter"/>
</dbReference>
<dbReference type="Pfam" id="PF01053">
    <property type="entry name" value="Cys_Met_Meta_PP"/>
    <property type="match status" value="1"/>
</dbReference>
<evidence type="ECO:0000313" key="8">
    <source>
        <dbReference type="Proteomes" id="UP000560658"/>
    </source>
</evidence>
<dbReference type="Proteomes" id="UP000560658">
    <property type="component" value="Unassembled WGS sequence"/>
</dbReference>
<dbReference type="AlphaFoldDB" id="A0A840CWG8"/>
<dbReference type="GO" id="GO:0030170">
    <property type="term" value="F:pyridoxal phosphate binding"/>
    <property type="evidence" value="ECO:0007669"/>
    <property type="project" value="InterPro"/>
</dbReference>
<reference evidence="7" key="1">
    <citation type="submission" date="2020-08" db="EMBL/GenBank/DDBJ databases">
        <title>Genomic Encyclopedia of Type Strains, Phase IV (KMG-IV): sequencing the most valuable type-strain genomes for metagenomic binning, comparative biology and taxonomic classification.</title>
        <authorList>
            <person name="Goeker M."/>
        </authorList>
    </citation>
    <scope>NUCLEOTIDE SEQUENCE [LARGE SCALE GENOMIC DNA]</scope>
    <source>
        <strain evidence="7">DSM 105720</strain>
    </source>
</reference>
<dbReference type="GO" id="GO:0004124">
    <property type="term" value="F:cysteine synthase activity"/>
    <property type="evidence" value="ECO:0007669"/>
    <property type="project" value="TreeGrafter"/>
</dbReference>